<feature type="compositionally biased region" description="Polar residues" evidence="1">
    <location>
        <begin position="49"/>
        <end position="58"/>
    </location>
</feature>
<evidence type="ECO:0000256" key="1">
    <source>
        <dbReference type="SAM" id="MobiDB-lite"/>
    </source>
</evidence>
<sequence length="1084" mass="116000">MSGKELHQQRQDGTDAMSAPTQEGMESVGMGGNAATPGGASATPKQGEDGSSSGNQRVPSQQPQTLPQQPPSTIASQTTSAPTLRKEPSSNLAQAATSSSANTSPHSSRNTSPVRRDSRPQTLTQPIATQPSAAAIQRALSAANVPQLQASGGNTAPGGPVTDAVSKLPRASKSVSGAGSGDATPQWPVSPRLKSPPPSAPNSRRGSGATQQSQQQKKQETANAGAPSISVQSATPQQAATPPPKQASSNGGDEQGKQEQSLQAPPKAPSRGPSGKSTLETVQENSSDSVSESPAATQAAADLKPLSRISEEDGSAAKKEGQDSDKLTQPAESGSESAGSKADQKRGRRQSLTQPNKNATRSSTSKSSYPPLHSAKSRQNEGKPNMTVETETVQSIPQSALSAGYDRVGSGRNDPGSLRMKASTETIRPKKERKKPSQKARSLNQGTDSAYDSTVGSPSLVSNDETIVDGGSGSIRYGPGSSASSHRRKSWAASMRGFFSFGYCSKYTYSNNRLRKASSKADIFEARVARDVEEANYTSDSDETFVYESNPPEPQRRPRHHSRTPSVTSSHSIAEQRSGTGPRGYGSVAGGGGGDLDDGRRVAGKRSMKFASNPYNADSIDSPDSAKNGHGTGTSRSGHHQARHIGRFGARGGLYHHQNASGMFDGNQYGESPFTQASKLRNSHLGMRHSSRPNSPRSPQSGLSQPPQMRGPSSLFGGASRKQENSYDFDGEGADDERTPLVGTVRHTSRGSALRGPHSRIQSGSVRSIDEFYSPSDPRRRRRFCCGGFGGCVLGFAVVIAVLLSAVGFLIMSNRPMYDVRIRRIENVLASEQEIMLDLMVGAVNPNALGITVGDMDVNVFAKSKHVRSSRDQLKNQKSQLDRRRRSRRSESLQVADPGDSDPWQDLTEHWHVPWRHDGDVDDGTDPLPPSDGDEDFGKDAQTMLLGRIFHFDQALAFSGSPVKRHTHYSLGEVRLLHPGNKTEEAGSRRWESVVQHPFELIVRGVLRYQLPVSMRTESVSVAASVVVHPEEGIDKAGNMRLSPVPKEKGWEWIDWPDITEDEDPDQFHRFDSGGRIAGLAEEG</sequence>
<dbReference type="InParanoid" id="A0A1Z5TIF0"/>
<dbReference type="Pfam" id="PF12751">
    <property type="entry name" value="Vac7"/>
    <property type="match status" value="2"/>
</dbReference>
<proteinExistence type="predicted"/>
<feature type="compositionally biased region" description="Polar residues" evidence="1">
    <location>
        <begin position="275"/>
        <end position="296"/>
    </location>
</feature>
<feature type="compositionally biased region" description="Gly residues" evidence="1">
    <location>
        <begin position="581"/>
        <end position="594"/>
    </location>
</feature>
<feature type="compositionally biased region" description="Polar residues" evidence="1">
    <location>
        <begin position="387"/>
        <end position="401"/>
    </location>
</feature>
<feature type="compositionally biased region" description="Low complexity" evidence="1">
    <location>
        <begin position="59"/>
        <end position="73"/>
    </location>
</feature>
<feature type="compositionally biased region" description="Polar residues" evidence="1">
    <location>
        <begin position="564"/>
        <end position="579"/>
    </location>
</feature>
<dbReference type="InterPro" id="IPR024260">
    <property type="entry name" value="Vac7"/>
</dbReference>
<feature type="region of interest" description="Disordered" evidence="1">
    <location>
        <begin position="869"/>
        <end position="935"/>
    </location>
</feature>
<protein>
    <submittedName>
        <fullName evidence="3">Uncharacterized protein</fullName>
    </submittedName>
</protein>
<feature type="compositionally biased region" description="Polar residues" evidence="1">
    <location>
        <begin position="439"/>
        <end position="465"/>
    </location>
</feature>
<dbReference type="GO" id="GO:0000011">
    <property type="term" value="P:vacuole inheritance"/>
    <property type="evidence" value="ECO:0007669"/>
    <property type="project" value="TreeGrafter"/>
</dbReference>
<feature type="region of interest" description="Disordered" evidence="1">
    <location>
        <begin position="530"/>
        <end position="641"/>
    </location>
</feature>
<feature type="compositionally biased region" description="Polar residues" evidence="1">
    <location>
        <begin position="350"/>
        <end position="368"/>
    </location>
</feature>
<feature type="region of interest" description="Disordered" evidence="1">
    <location>
        <begin position="1"/>
        <end position="489"/>
    </location>
</feature>
<accession>A0A1Z5TIF0</accession>
<evidence type="ECO:0000313" key="3">
    <source>
        <dbReference type="EMBL" id="OTA35793.1"/>
    </source>
</evidence>
<evidence type="ECO:0000313" key="4">
    <source>
        <dbReference type="Proteomes" id="UP000194280"/>
    </source>
</evidence>
<keyword evidence="2" id="KW-1133">Transmembrane helix</keyword>
<dbReference type="GO" id="GO:0010513">
    <property type="term" value="P:positive regulation of phosphatidylinositol biosynthetic process"/>
    <property type="evidence" value="ECO:0007669"/>
    <property type="project" value="TreeGrafter"/>
</dbReference>
<comment type="caution">
    <text evidence="3">The sequence shown here is derived from an EMBL/GenBank/DDBJ whole genome shotgun (WGS) entry which is preliminary data.</text>
</comment>
<feature type="compositionally biased region" description="Polar residues" evidence="1">
    <location>
        <begin position="120"/>
        <end position="132"/>
    </location>
</feature>
<feature type="compositionally biased region" description="Basic and acidic residues" evidence="1">
    <location>
        <begin position="309"/>
        <end position="326"/>
    </location>
</feature>
<dbReference type="STRING" id="1157616.A0A1Z5TIF0"/>
<evidence type="ECO:0000256" key="2">
    <source>
        <dbReference type="SAM" id="Phobius"/>
    </source>
</evidence>
<reference evidence="3 4" key="1">
    <citation type="submission" date="2017-01" db="EMBL/GenBank/DDBJ databases">
        <title>The recent genome duplication of the halophilic yeast Hortaea werneckii: insights from long-read sequencing.</title>
        <authorList>
            <person name="Sinha S."/>
            <person name="Flibotte S."/>
            <person name="Neira M."/>
            <person name="Lenassi M."/>
            <person name="Gostincar C."/>
            <person name="Stajich J.E."/>
            <person name="Nislow C.E."/>
        </authorList>
    </citation>
    <scope>NUCLEOTIDE SEQUENCE [LARGE SCALE GENOMIC DNA]</scope>
    <source>
        <strain evidence="3 4">EXF-2000</strain>
    </source>
</reference>
<feature type="compositionally biased region" description="Low complexity" evidence="1">
    <location>
        <begin position="89"/>
        <end position="108"/>
    </location>
</feature>
<feature type="compositionally biased region" description="Low complexity" evidence="1">
    <location>
        <begin position="331"/>
        <end position="340"/>
    </location>
</feature>
<dbReference type="AlphaFoldDB" id="A0A1Z5TIF0"/>
<feature type="compositionally biased region" description="Polar residues" evidence="1">
    <location>
        <begin position="144"/>
        <end position="154"/>
    </location>
</feature>
<keyword evidence="2" id="KW-0812">Transmembrane</keyword>
<keyword evidence="4" id="KW-1185">Reference proteome</keyword>
<dbReference type="GO" id="GO:0000329">
    <property type="term" value="C:fungal-type vacuole membrane"/>
    <property type="evidence" value="ECO:0007669"/>
    <property type="project" value="TreeGrafter"/>
</dbReference>
<dbReference type="VEuPathDB" id="FungiDB:BTJ68_04005"/>
<feature type="compositionally biased region" description="Low complexity" evidence="1">
    <location>
        <begin position="692"/>
        <end position="701"/>
    </location>
</feature>
<feature type="compositionally biased region" description="Polar residues" evidence="1">
    <location>
        <begin position="201"/>
        <end position="210"/>
    </location>
</feature>
<organism evidence="3 4">
    <name type="scientific">Hortaea werneckii EXF-2000</name>
    <dbReference type="NCBI Taxonomy" id="1157616"/>
    <lineage>
        <taxon>Eukaryota</taxon>
        <taxon>Fungi</taxon>
        <taxon>Dikarya</taxon>
        <taxon>Ascomycota</taxon>
        <taxon>Pezizomycotina</taxon>
        <taxon>Dothideomycetes</taxon>
        <taxon>Dothideomycetidae</taxon>
        <taxon>Mycosphaerellales</taxon>
        <taxon>Teratosphaeriaceae</taxon>
        <taxon>Hortaea</taxon>
    </lineage>
</organism>
<feature type="compositionally biased region" description="Basic and acidic residues" evidence="1">
    <location>
        <begin position="1"/>
        <end position="13"/>
    </location>
</feature>
<feature type="compositionally biased region" description="Low complexity" evidence="1">
    <location>
        <begin position="230"/>
        <end position="240"/>
    </location>
</feature>
<dbReference type="PANTHER" id="PTHR28258:SF1">
    <property type="entry name" value="VACUOLAR SEGREGATION PROTEIN 7"/>
    <property type="match status" value="1"/>
</dbReference>
<dbReference type="Proteomes" id="UP000194280">
    <property type="component" value="Unassembled WGS sequence"/>
</dbReference>
<feature type="compositionally biased region" description="Basic and acidic residues" evidence="1">
    <location>
        <begin position="907"/>
        <end position="919"/>
    </location>
</feature>
<feature type="compositionally biased region" description="Low complexity" evidence="1">
    <location>
        <begin position="133"/>
        <end position="143"/>
    </location>
</feature>
<dbReference type="GO" id="GO:1903778">
    <property type="term" value="P:protein localization to vacuolar membrane"/>
    <property type="evidence" value="ECO:0007669"/>
    <property type="project" value="TreeGrafter"/>
</dbReference>
<keyword evidence="2" id="KW-0472">Membrane</keyword>
<feature type="region of interest" description="Disordered" evidence="1">
    <location>
        <begin position="684"/>
        <end position="773"/>
    </location>
</feature>
<feature type="transmembrane region" description="Helical" evidence="2">
    <location>
        <begin position="788"/>
        <end position="811"/>
    </location>
</feature>
<name>A0A1Z5TIF0_HORWE</name>
<dbReference type="EMBL" id="MUNK01000039">
    <property type="protein sequence ID" value="OTA35793.1"/>
    <property type="molecule type" value="Genomic_DNA"/>
</dbReference>
<dbReference type="OrthoDB" id="1204at2759"/>
<dbReference type="GO" id="GO:0070772">
    <property type="term" value="C:PAS complex"/>
    <property type="evidence" value="ECO:0007669"/>
    <property type="project" value="TreeGrafter"/>
</dbReference>
<gene>
    <name evidence="3" type="ORF">BTJ68_04005</name>
</gene>
<dbReference type="PANTHER" id="PTHR28258">
    <property type="entry name" value="VACUOLAR SEGREGATION PROTEIN 7"/>
    <property type="match status" value="1"/>
</dbReference>